<accession>A0A5B7CTQ7</accession>
<evidence type="ECO:0000313" key="2">
    <source>
        <dbReference type="EMBL" id="MPC13122.1"/>
    </source>
</evidence>
<dbReference type="Proteomes" id="UP000324222">
    <property type="component" value="Unassembled WGS sequence"/>
</dbReference>
<organism evidence="2 3">
    <name type="scientific">Portunus trituberculatus</name>
    <name type="common">Swimming crab</name>
    <name type="synonym">Neptunus trituberculatus</name>
    <dbReference type="NCBI Taxonomy" id="210409"/>
    <lineage>
        <taxon>Eukaryota</taxon>
        <taxon>Metazoa</taxon>
        <taxon>Ecdysozoa</taxon>
        <taxon>Arthropoda</taxon>
        <taxon>Crustacea</taxon>
        <taxon>Multicrustacea</taxon>
        <taxon>Malacostraca</taxon>
        <taxon>Eumalacostraca</taxon>
        <taxon>Eucarida</taxon>
        <taxon>Decapoda</taxon>
        <taxon>Pleocyemata</taxon>
        <taxon>Brachyura</taxon>
        <taxon>Eubrachyura</taxon>
        <taxon>Portunoidea</taxon>
        <taxon>Portunidae</taxon>
        <taxon>Portuninae</taxon>
        <taxon>Portunus</taxon>
    </lineage>
</organism>
<protein>
    <submittedName>
        <fullName evidence="2">Uncharacterized protein</fullName>
    </submittedName>
</protein>
<feature type="compositionally biased region" description="Acidic residues" evidence="1">
    <location>
        <begin position="30"/>
        <end position="39"/>
    </location>
</feature>
<feature type="region of interest" description="Disordered" evidence="1">
    <location>
        <begin position="14"/>
        <end position="50"/>
    </location>
</feature>
<reference evidence="2 3" key="1">
    <citation type="submission" date="2019-05" db="EMBL/GenBank/DDBJ databases">
        <title>Another draft genome of Portunus trituberculatus and its Hox gene families provides insights of decapod evolution.</title>
        <authorList>
            <person name="Jeong J.-H."/>
            <person name="Song I."/>
            <person name="Kim S."/>
            <person name="Choi T."/>
            <person name="Kim D."/>
            <person name="Ryu S."/>
            <person name="Kim W."/>
        </authorList>
    </citation>
    <scope>NUCLEOTIDE SEQUENCE [LARGE SCALE GENOMIC DNA]</scope>
    <source>
        <tissue evidence="2">Muscle</tissue>
    </source>
</reference>
<comment type="caution">
    <text evidence="2">The sequence shown here is derived from an EMBL/GenBank/DDBJ whole genome shotgun (WGS) entry which is preliminary data.</text>
</comment>
<evidence type="ECO:0000256" key="1">
    <source>
        <dbReference type="SAM" id="MobiDB-lite"/>
    </source>
</evidence>
<keyword evidence="3" id="KW-1185">Reference proteome</keyword>
<proteinExistence type="predicted"/>
<name>A0A5B7CTQ7_PORTR</name>
<dbReference type="AlphaFoldDB" id="A0A5B7CTQ7"/>
<evidence type="ECO:0000313" key="3">
    <source>
        <dbReference type="Proteomes" id="UP000324222"/>
    </source>
</evidence>
<dbReference type="EMBL" id="VSRR010000259">
    <property type="protein sequence ID" value="MPC13122.1"/>
    <property type="molecule type" value="Genomic_DNA"/>
</dbReference>
<gene>
    <name evidence="2" type="ORF">E2C01_005842</name>
</gene>
<sequence length="163" mass="18478">MAVVVVMMSYSVEVDDDRQEATSTARQDKEEEEEEEEEKEACQERPRLLPRGRTYENPEIWVGVEARAPLRGNISSAMPRGDVTFGDSGDWVRVGAQVKVLEGRGMGESAESSRGRPFGMLSRGDVTQRPWRAIRAKVTALHCQMYETPPFPPPWCQMQCLFR</sequence>